<evidence type="ECO:0000256" key="2">
    <source>
        <dbReference type="ARBA" id="ARBA00022617"/>
    </source>
</evidence>
<dbReference type="EMBL" id="PKSG01000139">
    <property type="protein sequence ID" value="POR38433.1"/>
    <property type="molecule type" value="Genomic_DNA"/>
</dbReference>
<reference evidence="5 6" key="1">
    <citation type="submission" date="2018-01" db="EMBL/GenBank/DDBJ databases">
        <title>Harnessing the power of phylogenomics to disentangle the directionality and signatures of interkingdom host jumping in the parasitic fungal genus Tolypocladium.</title>
        <authorList>
            <person name="Quandt C.A."/>
            <person name="Patterson W."/>
            <person name="Spatafora J.W."/>
        </authorList>
    </citation>
    <scope>NUCLEOTIDE SEQUENCE [LARGE SCALE GENOMIC DNA]</scope>
    <source>
        <strain evidence="5 6">NRBC 100945</strain>
    </source>
</reference>
<keyword evidence="3" id="KW-0479">Metal-binding</keyword>
<dbReference type="InterPro" id="IPR036396">
    <property type="entry name" value="Cyt_P450_sf"/>
</dbReference>
<dbReference type="InterPro" id="IPR001128">
    <property type="entry name" value="Cyt_P450"/>
</dbReference>
<dbReference type="Gene3D" id="1.10.630.10">
    <property type="entry name" value="Cytochrome P450"/>
    <property type="match status" value="1"/>
</dbReference>
<dbReference type="SUPFAM" id="SSF48264">
    <property type="entry name" value="Cytochrome P450"/>
    <property type="match status" value="1"/>
</dbReference>
<comment type="similarity">
    <text evidence="1">Belongs to the cytochrome P450 family.</text>
</comment>
<dbReference type="OrthoDB" id="1055148at2759"/>
<keyword evidence="6" id="KW-1185">Reference proteome</keyword>
<sequence>MDEDFYAHNALELFDLLHAMEADIGSLLTFILLDWIPHPPARRLRKARERFKEIFFERLNERALVDRQDARPLRDYVSFTMEDKATARLKDLMPSHHAILMFAAHMSTAASIAWNIISVNQELRTNPECQDSLLFRASIKETTRYYCGMKLFRLAREDISIPKAHVKVPKGAVVSISSYLTHLDPENYPNPQVWDPERWISDEGEIVQVDNRTRGVKFLPFGGGSHRYVGEKMAMIMVTGAVATLLREYDFEWASPDVQEKTDFGNLNFDKVGTPWLRGGVRVRVKKA</sequence>
<dbReference type="GO" id="GO:0005506">
    <property type="term" value="F:iron ion binding"/>
    <property type="evidence" value="ECO:0007669"/>
    <property type="project" value="InterPro"/>
</dbReference>
<organism evidence="5 6">
    <name type="scientific">Tolypocladium paradoxum</name>
    <dbReference type="NCBI Taxonomy" id="94208"/>
    <lineage>
        <taxon>Eukaryota</taxon>
        <taxon>Fungi</taxon>
        <taxon>Dikarya</taxon>
        <taxon>Ascomycota</taxon>
        <taxon>Pezizomycotina</taxon>
        <taxon>Sordariomycetes</taxon>
        <taxon>Hypocreomycetidae</taxon>
        <taxon>Hypocreales</taxon>
        <taxon>Ophiocordycipitaceae</taxon>
        <taxon>Tolypocladium</taxon>
    </lineage>
</organism>
<dbReference type="AlphaFoldDB" id="A0A2S4L7K9"/>
<accession>A0A2S4L7K9</accession>
<evidence type="ECO:0000256" key="3">
    <source>
        <dbReference type="ARBA" id="ARBA00022723"/>
    </source>
</evidence>
<keyword evidence="4" id="KW-0408">Iron</keyword>
<dbReference type="STRING" id="94208.A0A2S4L7K9"/>
<dbReference type="InterPro" id="IPR050529">
    <property type="entry name" value="CYP450_sterol_14alpha_dmase"/>
</dbReference>
<comment type="caution">
    <text evidence="5">The sequence shown here is derived from an EMBL/GenBank/DDBJ whole genome shotgun (WGS) entry which is preliminary data.</text>
</comment>
<dbReference type="GO" id="GO:0004497">
    <property type="term" value="F:monooxygenase activity"/>
    <property type="evidence" value="ECO:0007669"/>
    <property type="project" value="InterPro"/>
</dbReference>
<gene>
    <name evidence="5" type="ORF">TPAR_01371</name>
</gene>
<proteinExistence type="inferred from homology"/>
<dbReference type="GO" id="GO:0016705">
    <property type="term" value="F:oxidoreductase activity, acting on paired donors, with incorporation or reduction of molecular oxygen"/>
    <property type="evidence" value="ECO:0007669"/>
    <property type="project" value="InterPro"/>
</dbReference>
<name>A0A2S4L7K9_9HYPO</name>
<keyword evidence="2" id="KW-0349">Heme</keyword>
<evidence type="ECO:0000256" key="4">
    <source>
        <dbReference type="ARBA" id="ARBA00023004"/>
    </source>
</evidence>
<evidence type="ECO:0000313" key="6">
    <source>
        <dbReference type="Proteomes" id="UP000237481"/>
    </source>
</evidence>
<protein>
    <submittedName>
        <fullName evidence="5">Cytochrome P450 4F8</fullName>
    </submittedName>
</protein>
<dbReference type="Pfam" id="PF00067">
    <property type="entry name" value="p450"/>
    <property type="match status" value="1"/>
</dbReference>
<dbReference type="GO" id="GO:0020037">
    <property type="term" value="F:heme binding"/>
    <property type="evidence" value="ECO:0007669"/>
    <property type="project" value="InterPro"/>
</dbReference>
<dbReference type="PANTHER" id="PTHR24304">
    <property type="entry name" value="CYTOCHROME P450 FAMILY 7"/>
    <property type="match status" value="1"/>
</dbReference>
<evidence type="ECO:0000313" key="5">
    <source>
        <dbReference type="EMBL" id="POR38433.1"/>
    </source>
</evidence>
<dbReference type="Proteomes" id="UP000237481">
    <property type="component" value="Unassembled WGS sequence"/>
</dbReference>
<evidence type="ECO:0000256" key="1">
    <source>
        <dbReference type="ARBA" id="ARBA00010617"/>
    </source>
</evidence>
<dbReference type="PANTHER" id="PTHR24304:SF2">
    <property type="entry name" value="24-HYDROXYCHOLESTEROL 7-ALPHA-HYDROXYLASE"/>
    <property type="match status" value="1"/>
</dbReference>